<name>A0A645JTQ7_9ZZZZ</name>
<proteinExistence type="predicted"/>
<gene>
    <name evidence="1" type="ORF">SDC9_210415</name>
</gene>
<comment type="caution">
    <text evidence="1">The sequence shown here is derived from an EMBL/GenBank/DDBJ whole genome shotgun (WGS) entry which is preliminary data.</text>
</comment>
<reference evidence="1" key="1">
    <citation type="submission" date="2019-08" db="EMBL/GenBank/DDBJ databases">
        <authorList>
            <person name="Kucharzyk K."/>
            <person name="Murdoch R.W."/>
            <person name="Higgins S."/>
            <person name="Loffler F."/>
        </authorList>
    </citation>
    <scope>NUCLEOTIDE SEQUENCE</scope>
</reference>
<accession>A0A645JTQ7</accession>
<sequence length="109" mass="11296">MGAEAVPPMFAKLATPQVNMSSLNILASASRISPWIAKIIKPAIIHSGASLSSAKLAREASSAITMYSRTFETSAEPGIWATGVTAKIKPRSVTTNTVQVALSRIGAAA</sequence>
<dbReference type="EMBL" id="VSSQ01141006">
    <property type="protein sequence ID" value="MPN62663.1"/>
    <property type="molecule type" value="Genomic_DNA"/>
</dbReference>
<protein>
    <submittedName>
        <fullName evidence="1">Uncharacterized protein</fullName>
    </submittedName>
</protein>
<organism evidence="1">
    <name type="scientific">bioreactor metagenome</name>
    <dbReference type="NCBI Taxonomy" id="1076179"/>
    <lineage>
        <taxon>unclassified sequences</taxon>
        <taxon>metagenomes</taxon>
        <taxon>ecological metagenomes</taxon>
    </lineage>
</organism>
<dbReference type="AlphaFoldDB" id="A0A645JTQ7"/>
<evidence type="ECO:0000313" key="1">
    <source>
        <dbReference type="EMBL" id="MPN62663.1"/>
    </source>
</evidence>